<sequence length="297" mass="32421">MKDSMPDWDDLRLLAQLARAGGLEAAAGALGISAATLYRRLQAAERQLGVRLFERGRAGYRPTSAGQEVVALAQRMAQEVQALTHSVRSRQAWPGGLVRLSAGDTWMSGPLPALLASYQSRAQVQLQVGTANTLTDLIHGDADVALRTGGVSPESLVGRRLGWVAATVYASKKLGGVRADRLDTLPWVGVDETLAHLDSARWLEQQGLGQQVCIRTHSLVHVHQFVRQGLGLGAIPCFLGDADPGLRRVFDPPRDWRSELWLLTRPELRKVPRIRLLLDALYEGTRPLLDLIEGRGA</sequence>
<evidence type="ECO:0000256" key="3">
    <source>
        <dbReference type="ARBA" id="ARBA00023125"/>
    </source>
</evidence>
<keyword evidence="7" id="KW-1185">Reference proteome</keyword>
<accession>A0ABV0GB71</accession>
<dbReference type="Proteomes" id="UP001462640">
    <property type="component" value="Unassembled WGS sequence"/>
</dbReference>
<keyword evidence="4" id="KW-0804">Transcription</keyword>
<dbReference type="SUPFAM" id="SSF46785">
    <property type="entry name" value="Winged helix' DNA-binding domain"/>
    <property type="match status" value="1"/>
</dbReference>
<evidence type="ECO:0000313" key="6">
    <source>
        <dbReference type="EMBL" id="MEO3712214.1"/>
    </source>
</evidence>
<evidence type="ECO:0000259" key="5">
    <source>
        <dbReference type="PROSITE" id="PS50931"/>
    </source>
</evidence>
<dbReference type="PANTHER" id="PTHR30126:SF21">
    <property type="entry name" value="TRANSCRIPTIONAL REGULATOR-RELATED"/>
    <property type="match status" value="1"/>
</dbReference>
<evidence type="ECO:0000256" key="1">
    <source>
        <dbReference type="ARBA" id="ARBA00009437"/>
    </source>
</evidence>
<feature type="domain" description="HTH lysR-type" evidence="5">
    <location>
        <begin position="6"/>
        <end position="63"/>
    </location>
</feature>
<evidence type="ECO:0000256" key="2">
    <source>
        <dbReference type="ARBA" id="ARBA00023015"/>
    </source>
</evidence>
<dbReference type="Pfam" id="PF03466">
    <property type="entry name" value="LysR_substrate"/>
    <property type="match status" value="1"/>
</dbReference>
<dbReference type="InterPro" id="IPR036390">
    <property type="entry name" value="WH_DNA-bd_sf"/>
</dbReference>
<comment type="similarity">
    <text evidence="1">Belongs to the LysR transcriptional regulatory family.</text>
</comment>
<evidence type="ECO:0000256" key="4">
    <source>
        <dbReference type="ARBA" id="ARBA00023163"/>
    </source>
</evidence>
<dbReference type="InterPro" id="IPR036388">
    <property type="entry name" value="WH-like_DNA-bd_sf"/>
</dbReference>
<proteinExistence type="inferred from homology"/>
<dbReference type="InterPro" id="IPR000847">
    <property type="entry name" value="LysR_HTH_N"/>
</dbReference>
<dbReference type="Gene3D" id="1.10.10.10">
    <property type="entry name" value="Winged helix-like DNA-binding domain superfamily/Winged helix DNA-binding domain"/>
    <property type="match status" value="1"/>
</dbReference>
<reference evidence="6 7" key="1">
    <citation type="submission" date="2024-05" db="EMBL/GenBank/DDBJ databases">
        <title>Roseateles sp. 2.12 16S ribosomal RNA gene Genome sequencing and assembly.</title>
        <authorList>
            <person name="Woo H."/>
        </authorList>
    </citation>
    <scope>NUCLEOTIDE SEQUENCE [LARGE SCALE GENOMIC DNA]</scope>
    <source>
        <strain evidence="6 7">2.12</strain>
    </source>
</reference>
<gene>
    <name evidence="6" type="ORF">ABDJ40_05465</name>
</gene>
<dbReference type="Gene3D" id="3.40.190.290">
    <property type="match status" value="1"/>
</dbReference>
<evidence type="ECO:0000313" key="7">
    <source>
        <dbReference type="Proteomes" id="UP001462640"/>
    </source>
</evidence>
<keyword evidence="2" id="KW-0805">Transcription regulation</keyword>
<dbReference type="PANTHER" id="PTHR30126">
    <property type="entry name" value="HTH-TYPE TRANSCRIPTIONAL REGULATOR"/>
    <property type="match status" value="1"/>
</dbReference>
<dbReference type="EMBL" id="JBDPZC010000001">
    <property type="protein sequence ID" value="MEO3712214.1"/>
    <property type="molecule type" value="Genomic_DNA"/>
</dbReference>
<dbReference type="SUPFAM" id="SSF53850">
    <property type="entry name" value="Periplasmic binding protein-like II"/>
    <property type="match status" value="1"/>
</dbReference>
<comment type="caution">
    <text evidence="6">The sequence shown here is derived from an EMBL/GenBank/DDBJ whole genome shotgun (WGS) entry which is preliminary data.</text>
</comment>
<protein>
    <submittedName>
        <fullName evidence="6">LysR family transcriptional regulator</fullName>
    </submittedName>
</protein>
<name>A0ABV0GB71_9BURK</name>
<organism evidence="6 7">
    <name type="scientific">Roseateles flavus</name>
    <dbReference type="NCBI Taxonomy" id="3149041"/>
    <lineage>
        <taxon>Bacteria</taxon>
        <taxon>Pseudomonadati</taxon>
        <taxon>Pseudomonadota</taxon>
        <taxon>Betaproteobacteria</taxon>
        <taxon>Burkholderiales</taxon>
        <taxon>Sphaerotilaceae</taxon>
        <taxon>Roseateles</taxon>
    </lineage>
</organism>
<dbReference type="InterPro" id="IPR005119">
    <property type="entry name" value="LysR_subst-bd"/>
</dbReference>
<dbReference type="PROSITE" id="PS50931">
    <property type="entry name" value="HTH_LYSR"/>
    <property type="match status" value="1"/>
</dbReference>
<dbReference type="Pfam" id="PF00126">
    <property type="entry name" value="HTH_1"/>
    <property type="match status" value="1"/>
</dbReference>
<dbReference type="RefSeq" id="WP_347607095.1">
    <property type="nucleotide sequence ID" value="NZ_JBDPZC010000001.1"/>
</dbReference>
<keyword evidence="3" id="KW-0238">DNA-binding</keyword>